<evidence type="ECO:0000256" key="5">
    <source>
        <dbReference type="SAM" id="Coils"/>
    </source>
</evidence>
<keyword evidence="3" id="KW-1133">Transmembrane helix</keyword>
<dbReference type="HOGENOM" id="CLU_040163_0_0_3"/>
<evidence type="ECO:0000256" key="4">
    <source>
        <dbReference type="ARBA" id="ARBA00023136"/>
    </source>
</evidence>
<keyword evidence="2" id="KW-0812">Transmembrane</keyword>
<dbReference type="InterPro" id="IPR027417">
    <property type="entry name" value="P-loop_NTPase"/>
</dbReference>
<dbReference type="SUPFAM" id="SSF52540">
    <property type="entry name" value="P-loop containing nucleoside triphosphate hydrolases"/>
    <property type="match status" value="1"/>
</dbReference>
<evidence type="ECO:0000256" key="2">
    <source>
        <dbReference type="ARBA" id="ARBA00022692"/>
    </source>
</evidence>
<keyword evidence="4" id="KW-0472">Membrane</keyword>
<organism evidence="6 7">
    <name type="scientific">Coleofasciculus chthonoplastes PCC 7420</name>
    <dbReference type="NCBI Taxonomy" id="118168"/>
    <lineage>
        <taxon>Bacteria</taxon>
        <taxon>Bacillati</taxon>
        <taxon>Cyanobacteriota</taxon>
        <taxon>Cyanophyceae</taxon>
        <taxon>Coleofasciculales</taxon>
        <taxon>Coleofasciculaceae</taxon>
        <taxon>Coleofasciculus</taxon>
    </lineage>
</organism>
<dbReference type="EMBL" id="DS989841">
    <property type="protein sequence ID" value="EDX78485.1"/>
    <property type="molecule type" value="Genomic_DNA"/>
</dbReference>
<dbReference type="Gene3D" id="3.40.50.300">
    <property type="entry name" value="P-loop containing nucleotide triphosphate hydrolases"/>
    <property type="match status" value="1"/>
</dbReference>
<gene>
    <name evidence="6" type="ORF">MC7420_7138</name>
</gene>
<dbReference type="Pfam" id="PF05128">
    <property type="entry name" value="DUF697"/>
    <property type="match status" value="1"/>
</dbReference>
<protein>
    <recommendedName>
        <fullName evidence="8">DUF697 domain-containing protein</fullName>
    </recommendedName>
</protein>
<reference evidence="6 7" key="1">
    <citation type="submission" date="2008-07" db="EMBL/GenBank/DDBJ databases">
        <authorList>
            <person name="Tandeau de Marsac N."/>
            <person name="Ferriera S."/>
            <person name="Johnson J."/>
            <person name="Kravitz S."/>
            <person name="Beeson K."/>
            <person name="Sutton G."/>
            <person name="Rogers Y.-H."/>
            <person name="Friedman R."/>
            <person name="Frazier M."/>
            <person name="Venter J.C."/>
        </authorList>
    </citation>
    <scope>NUCLEOTIDE SEQUENCE [LARGE SCALE GENOMIC DNA]</scope>
    <source>
        <strain evidence="6 7">PCC 7420</strain>
    </source>
</reference>
<evidence type="ECO:0000256" key="1">
    <source>
        <dbReference type="ARBA" id="ARBA00004141"/>
    </source>
</evidence>
<dbReference type="OrthoDB" id="467934at2"/>
<comment type="subcellular location">
    <subcellularLocation>
        <location evidence="1">Membrane</location>
        <topology evidence="1">Multi-pass membrane protein</topology>
    </subcellularLocation>
</comment>
<evidence type="ECO:0000313" key="7">
    <source>
        <dbReference type="Proteomes" id="UP000003835"/>
    </source>
</evidence>
<keyword evidence="5" id="KW-0175">Coiled coil</keyword>
<dbReference type="AlphaFoldDB" id="B4VHI2"/>
<evidence type="ECO:0000256" key="3">
    <source>
        <dbReference type="ARBA" id="ARBA00022989"/>
    </source>
</evidence>
<accession>B4VHI2</accession>
<name>B4VHI2_9CYAN</name>
<sequence length="478" mass="52372">MAVQLRRPILVGGIALSFGLWLLDTMHQSVAEWGEVGLLGAIALGSGVWLFQKRGSSSVELSVISSPLDRATVEGAIAQAEVAISRLETEVEKSENSTSLRQQVYQLTSQLDRQELQLLVTGGKGVGKSCLVNVLNTNGLSEQFPTVSVQETTALFPGDRTQEMIPNSDLILFVITSDLTDSEFQLLQHLKAQNQRLLLIFNKQDQYLPPERVLVLQQLRHRLAQLFPPEDIIAIAASPTPLKVRQHQSDGSIQEWLEAQTPDVTALTQRLQPILTEDAQQLIWGTTLRSAISLKAEAKTALNQARRDRALPLIEQYQWITAATAFANPVPALDLLATAAISSQLVIELAEIYQQKFSLSQAQSAAKTLGSLMVKLGLVELSTQTIGGILKSNAFTYIAGGAVQGVSAAYLTRLAGLSLIEYFQDQEISEPTAADNPLNLDRLKEKLQTVFQQNQRTAFLQGFVQQAVKRLRLNSASV</sequence>
<evidence type="ECO:0008006" key="8">
    <source>
        <dbReference type="Google" id="ProtNLM"/>
    </source>
</evidence>
<keyword evidence="7" id="KW-1185">Reference proteome</keyword>
<dbReference type="RefSeq" id="WP_006097960.1">
    <property type="nucleotide sequence ID" value="NZ_DS989841.1"/>
</dbReference>
<dbReference type="eggNOG" id="COG1159">
    <property type="taxonomic scope" value="Bacteria"/>
</dbReference>
<dbReference type="InterPro" id="IPR021147">
    <property type="entry name" value="DUF697"/>
</dbReference>
<feature type="coiled-coil region" evidence="5">
    <location>
        <begin position="70"/>
        <end position="97"/>
    </location>
</feature>
<proteinExistence type="predicted"/>
<dbReference type="STRING" id="118168.MC7420_7138"/>
<evidence type="ECO:0000313" key="6">
    <source>
        <dbReference type="EMBL" id="EDX78485.1"/>
    </source>
</evidence>
<dbReference type="Proteomes" id="UP000003835">
    <property type="component" value="Unassembled WGS sequence"/>
</dbReference>
<dbReference type="GO" id="GO:0016020">
    <property type="term" value="C:membrane"/>
    <property type="evidence" value="ECO:0007669"/>
    <property type="project" value="UniProtKB-SubCell"/>
</dbReference>